<dbReference type="PANTHER" id="PTHR38926:SF80">
    <property type="entry name" value="F-BOX DOMAIN, LEUCINE-RICH REPEAT DOMAIN SUPERFAMILY"/>
    <property type="match status" value="1"/>
</dbReference>
<evidence type="ECO:0000313" key="2">
    <source>
        <dbReference type="Proteomes" id="UP000243975"/>
    </source>
</evidence>
<dbReference type="STRING" id="59895.A0A124SEC9"/>
<sequence>MKFILQVRYCGVVQERIFRGWVPTFPGYSAQGACKFGCYEFFGPKKIMGTYLARWLRTLLIRWCDISDSMVEQVAKKLSRVTHMDLSYCCNIRSRGSTAIGKNCKGLVTLQRNMHPQDVCPQDEDAAAIAANMSKFKHLQMIFNCKRTKSVKKIIESWPDLEELDMRACWDVALSPLAREVCSQG</sequence>
<dbReference type="PANTHER" id="PTHR38926">
    <property type="entry name" value="F-BOX DOMAIN CONTAINING PROTEIN, EXPRESSED"/>
    <property type="match status" value="1"/>
</dbReference>
<keyword evidence="2" id="KW-1185">Reference proteome</keyword>
<protein>
    <recommendedName>
        <fullName evidence="3">Leucine-rich repeat, cysteine-containing subtype</fullName>
    </recommendedName>
</protein>
<gene>
    <name evidence="1" type="ORF">Ccrd_022053</name>
</gene>
<dbReference type="EMBL" id="LEKV01003417">
    <property type="protein sequence ID" value="KVH99715.1"/>
    <property type="molecule type" value="Genomic_DNA"/>
</dbReference>
<comment type="caution">
    <text evidence="1">The sequence shown here is derived from an EMBL/GenBank/DDBJ whole genome shotgun (WGS) entry which is preliminary data.</text>
</comment>
<dbReference type="SUPFAM" id="SSF52047">
    <property type="entry name" value="RNI-like"/>
    <property type="match status" value="1"/>
</dbReference>
<evidence type="ECO:0000313" key="1">
    <source>
        <dbReference type="EMBL" id="KVH99715.1"/>
    </source>
</evidence>
<dbReference type="Gramene" id="KVH99715">
    <property type="protein sequence ID" value="KVH99715"/>
    <property type="gene ID" value="Ccrd_022053"/>
</dbReference>
<organism evidence="1 2">
    <name type="scientific">Cynara cardunculus var. scolymus</name>
    <name type="common">Globe artichoke</name>
    <name type="synonym">Cynara scolymus</name>
    <dbReference type="NCBI Taxonomy" id="59895"/>
    <lineage>
        <taxon>Eukaryota</taxon>
        <taxon>Viridiplantae</taxon>
        <taxon>Streptophyta</taxon>
        <taxon>Embryophyta</taxon>
        <taxon>Tracheophyta</taxon>
        <taxon>Spermatophyta</taxon>
        <taxon>Magnoliopsida</taxon>
        <taxon>eudicotyledons</taxon>
        <taxon>Gunneridae</taxon>
        <taxon>Pentapetalae</taxon>
        <taxon>asterids</taxon>
        <taxon>campanulids</taxon>
        <taxon>Asterales</taxon>
        <taxon>Asteraceae</taxon>
        <taxon>Carduoideae</taxon>
        <taxon>Cardueae</taxon>
        <taxon>Carduinae</taxon>
        <taxon>Cynara</taxon>
    </lineage>
</organism>
<name>A0A124SEC9_CYNCS</name>
<reference evidence="1 2" key="1">
    <citation type="journal article" date="2016" name="Sci. Rep.">
        <title>The genome sequence of the outbreeding globe artichoke constructed de novo incorporating a phase-aware low-pass sequencing strategy of F1 progeny.</title>
        <authorList>
            <person name="Scaglione D."/>
            <person name="Reyes-Chin-Wo S."/>
            <person name="Acquadro A."/>
            <person name="Froenicke L."/>
            <person name="Portis E."/>
            <person name="Beitel C."/>
            <person name="Tirone M."/>
            <person name="Mauro R."/>
            <person name="Lo Monaco A."/>
            <person name="Mauromicale G."/>
            <person name="Faccioli P."/>
            <person name="Cattivelli L."/>
            <person name="Rieseberg L."/>
            <person name="Michelmore R."/>
            <person name="Lanteri S."/>
        </authorList>
    </citation>
    <scope>NUCLEOTIDE SEQUENCE [LARGE SCALE GENOMIC DNA]</scope>
    <source>
        <strain evidence="1">2C</strain>
    </source>
</reference>
<dbReference type="OMA" id="ERIFRGW"/>
<dbReference type="InterPro" id="IPR032675">
    <property type="entry name" value="LRR_dom_sf"/>
</dbReference>
<accession>A0A124SEC9</accession>
<proteinExistence type="predicted"/>
<dbReference type="Proteomes" id="UP000243975">
    <property type="component" value="Unassembled WGS sequence"/>
</dbReference>
<dbReference type="AlphaFoldDB" id="A0A124SEC9"/>
<dbReference type="Gene3D" id="3.80.10.10">
    <property type="entry name" value="Ribonuclease Inhibitor"/>
    <property type="match status" value="1"/>
</dbReference>
<evidence type="ECO:0008006" key="3">
    <source>
        <dbReference type="Google" id="ProtNLM"/>
    </source>
</evidence>